<organism evidence="1 2">
    <name type="scientific">Riccia sorocarpa</name>
    <dbReference type="NCBI Taxonomy" id="122646"/>
    <lineage>
        <taxon>Eukaryota</taxon>
        <taxon>Viridiplantae</taxon>
        <taxon>Streptophyta</taxon>
        <taxon>Embryophyta</taxon>
        <taxon>Marchantiophyta</taxon>
        <taxon>Marchantiopsida</taxon>
        <taxon>Marchantiidae</taxon>
        <taxon>Marchantiales</taxon>
        <taxon>Ricciaceae</taxon>
        <taxon>Riccia</taxon>
    </lineage>
</organism>
<protein>
    <submittedName>
        <fullName evidence="1">Uncharacterized protein</fullName>
    </submittedName>
</protein>
<keyword evidence="2" id="KW-1185">Reference proteome</keyword>
<name>A0ABD3ICG4_9MARC</name>
<evidence type="ECO:0000313" key="1">
    <source>
        <dbReference type="EMBL" id="KAL3701358.1"/>
    </source>
</evidence>
<reference evidence="1 2" key="1">
    <citation type="submission" date="2024-09" db="EMBL/GenBank/DDBJ databases">
        <title>Chromosome-scale assembly of Riccia sorocarpa.</title>
        <authorList>
            <person name="Paukszto L."/>
        </authorList>
    </citation>
    <scope>NUCLEOTIDE SEQUENCE [LARGE SCALE GENOMIC DNA]</scope>
    <source>
        <strain evidence="1">LP-2024</strain>
        <tissue evidence="1">Aerial parts of the thallus</tissue>
    </source>
</reference>
<dbReference type="AlphaFoldDB" id="A0ABD3ICG4"/>
<sequence>MVIGLTADGKKELTRICRGNANWITMEEFQSKGSYPTQSLSAQIRGGDHGGLDRREAPCLETARTFEWRFNGGSRTTKWRRTGRPRWISQALQKKHIKLVYLILFIVDSRQIWKEPCEQHFRQSVGTLPIDVTLQESITTIKEMKRHNLREKALEEMEESQAYLLLMKDKNRGMRQLAEVDARHFDQNSISSDILFIDSRSLQRTPRRTV</sequence>
<gene>
    <name evidence="1" type="ORF">R1sor_019380</name>
</gene>
<dbReference type="Proteomes" id="UP001633002">
    <property type="component" value="Unassembled WGS sequence"/>
</dbReference>
<accession>A0ABD3ICG4</accession>
<comment type="caution">
    <text evidence="1">The sequence shown here is derived from an EMBL/GenBank/DDBJ whole genome shotgun (WGS) entry which is preliminary data.</text>
</comment>
<evidence type="ECO:0000313" key="2">
    <source>
        <dbReference type="Proteomes" id="UP001633002"/>
    </source>
</evidence>
<dbReference type="EMBL" id="JBJQOH010000001">
    <property type="protein sequence ID" value="KAL3701358.1"/>
    <property type="molecule type" value="Genomic_DNA"/>
</dbReference>
<proteinExistence type="predicted"/>